<accession>A0ACC0SK50</accession>
<proteinExistence type="predicted"/>
<dbReference type="Proteomes" id="UP000006729">
    <property type="component" value="Chromosome 8"/>
</dbReference>
<keyword evidence="2" id="KW-1185">Reference proteome</keyword>
<organism evidence="1 2">
    <name type="scientific">Populus trichocarpa</name>
    <name type="common">Western balsam poplar</name>
    <name type="synonym">Populus balsamifera subsp. trichocarpa</name>
    <dbReference type="NCBI Taxonomy" id="3694"/>
    <lineage>
        <taxon>Eukaryota</taxon>
        <taxon>Viridiplantae</taxon>
        <taxon>Streptophyta</taxon>
        <taxon>Embryophyta</taxon>
        <taxon>Tracheophyta</taxon>
        <taxon>Spermatophyta</taxon>
        <taxon>Magnoliopsida</taxon>
        <taxon>eudicotyledons</taxon>
        <taxon>Gunneridae</taxon>
        <taxon>Pentapetalae</taxon>
        <taxon>rosids</taxon>
        <taxon>fabids</taxon>
        <taxon>Malpighiales</taxon>
        <taxon>Salicaceae</taxon>
        <taxon>Saliceae</taxon>
        <taxon>Populus</taxon>
    </lineage>
</organism>
<evidence type="ECO:0000313" key="2">
    <source>
        <dbReference type="Proteomes" id="UP000006729"/>
    </source>
</evidence>
<comment type="caution">
    <text evidence="1">The sequence shown here is derived from an EMBL/GenBank/DDBJ whole genome shotgun (WGS) entry which is preliminary data.</text>
</comment>
<gene>
    <name evidence="1" type="ORF">POPTR_008G062950v4</name>
</gene>
<reference evidence="1 2" key="1">
    <citation type="journal article" date="2006" name="Science">
        <title>The genome of black cottonwood, Populus trichocarpa (Torr. &amp; Gray).</title>
        <authorList>
            <person name="Tuskan G.A."/>
            <person name="Difazio S."/>
            <person name="Jansson S."/>
            <person name="Bohlmann J."/>
            <person name="Grigoriev I."/>
            <person name="Hellsten U."/>
            <person name="Putnam N."/>
            <person name="Ralph S."/>
            <person name="Rombauts S."/>
            <person name="Salamov A."/>
            <person name="Schein J."/>
            <person name="Sterck L."/>
            <person name="Aerts A."/>
            <person name="Bhalerao R.R."/>
            <person name="Bhalerao R.P."/>
            <person name="Blaudez D."/>
            <person name="Boerjan W."/>
            <person name="Brun A."/>
            <person name="Brunner A."/>
            <person name="Busov V."/>
            <person name="Campbell M."/>
            <person name="Carlson J."/>
            <person name="Chalot M."/>
            <person name="Chapman J."/>
            <person name="Chen G.L."/>
            <person name="Cooper D."/>
            <person name="Coutinho P.M."/>
            <person name="Couturier J."/>
            <person name="Covert S."/>
            <person name="Cronk Q."/>
            <person name="Cunningham R."/>
            <person name="Davis J."/>
            <person name="Degroeve S."/>
            <person name="Dejardin A."/>
            <person name="Depamphilis C."/>
            <person name="Detter J."/>
            <person name="Dirks B."/>
            <person name="Dubchak I."/>
            <person name="Duplessis S."/>
            <person name="Ehlting J."/>
            <person name="Ellis B."/>
            <person name="Gendler K."/>
            <person name="Goodstein D."/>
            <person name="Gribskov M."/>
            <person name="Grimwood J."/>
            <person name="Groover A."/>
            <person name="Gunter L."/>
            <person name="Hamberger B."/>
            <person name="Heinze B."/>
            <person name="Helariutta Y."/>
            <person name="Henrissat B."/>
            <person name="Holligan D."/>
            <person name="Holt R."/>
            <person name="Huang W."/>
            <person name="Islam-Faridi N."/>
            <person name="Jones S."/>
            <person name="Jones-Rhoades M."/>
            <person name="Jorgensen R."/>
            <person name="Joshi C."/>
            <person name="Kangasjarvi J."/>
            <person name="Karlsson J."/>
            <person name="Kelleher C."/>
            <person name="Kirkpatrick R."/>
            <person name="Kirst M."/>
            <person name="Kohler A."/>
            <person name="Kalluri U."/>
            <person name="Larimer F."/>
            <person name="Leebens-Mack J."/>
            <person name="Leple J.C."/>
            <person name="Locascio P."/>
            <person name="Lou Y."/>
            <person name="Lucas S."/>
            <person name="Martin F."/>
            <person name="Montanini B."/>
            <person name="Napoli C."/>
            <person name="Nelson D.R."/>
            <person name="Nelson C."/>
            <person name="Nieminen K."/>
            <person name="Nilsson O."/>
            <person name="Pereda V."/>
            <person name="Peter G."/>
            <person name="Philippe R."/>
            <person name="Pilate G."/>
            <person name="Poliakov A."/>
            <person name="Razumovskaya J."/>
            <person name="Richardson P."/>
            <person name="Rinaldi C."/>
            <person name="Ritland K."/>
            <person name="Rouze P."/>
            <person name="Ryaboy D."/>
            <person name="Schmutz J."/>
            <person name="Schrader J."/>
            <person name="Segerman B."/>
            <person name="Shin H."/>
            <person name="Siddiqui A."/>
            <person name="Sterky F."/>
            <person name="Terry A."/>
            <person name="Tsai C.J."/>
            <person name="Uberbacher E."/>
            <person name="Unneberg P."/>
            <person name="Vahala J."/>
            <person name="Wall K."/>
            <person name="Wessler S."/>
            <person name="Yang G."/>
            <person name="Yin T."/>
            <person name="Douglas C."/>
            <person name="Marra M."/>
            <person name="Sandberg G."/>
            <person name="Van de Peer Y."/>
            <person name="Rokhsar D."/>
        </authorList>
    </citation>
    <scope>NUCLEOTIDE SEQUENCE [LARGE SCALE GENOMIC DNA]</scope>
    <source>
        <strain evidence="2">cv. Nisqually</strain>
    </source>
</reference>
<dbReference type="EMBL" id="CM009297">
    <property type="protein sequence ID" value="KAI9389573.1"/>
    <property type="molecule type" value="Genomic_DNA"/>
</dbReference>
<name>A0ACC0SK50_POPTR</name>
<sequence length="82" mass="9696">MLYLWIDFILELPKEKLISNIIVRRLDVMSLFSNLVLIEDEIHIFLCFAHTLVVVWSLIFVASTHKEHSWSLANRIVNNILF</sequence>
<protein>
    <submittedName>
        <fullName evidence="1">Uncharacterized protein</fullName>
    </submittedName>
</protein>
<evidence type="ECO:0000313" key="1">
    <source>
        <dbReference type="EMBL" id="KAI9389573.1"/>
    </source>
</evidence>